<evidence type="ECO:0000256" key="1">
    <source>
        <dbReference type="ARBA" id="ARBA00007274"/>
    </source>
</evidence>
<dbReference type="InterPro" id="IPR050179">
    <property type="entry name" value="Trans_hexapeptide_repeat"/>
</dbReference>
<keyword evidence="6" id="KW-1185">Reference proteome</keyword>
<protein>
    <recommendedName>
        <fullName evidence="4">PglD N-terminal domain-containing protein</fullName>
    </recommendedName>
</protein>
<feature type="binding site" evidence="3">
    <location>
        <position position="70"/>
    </location>
    <ligand>
        <name>substrate</name>
    </ligand>
</feature>
<organism evidence="5 6">
    <name type="scientific">Flammeovirga pacifica</name>
    <dbReference type="NCBI Taxonomy" id="915059"/>
    <lineage>
        <taxon>Bacteria</taxon>
        <taxon>Pseudomonadati</taxon>
        <taxon>Bacteroidota</taxon>
        <taxon>Cytophagia</taxon>
        <taxon>Cytophagales</taxon>
        <taxon>Flammeovirgaceae</taxon>
        <taxon>Flammeovirga</taxon>
    </lineage>
</organism>
<dbReference type="InterPro" id="IPR020019">
    <property type="entry name" value="AcTrfase_PglD-like"/>
</dbReference>
<evidence type="ECO:0000313" key="5">
    <source>
        <dbReference type="EMBL" id="OHX65565.1"/>
    </source>
</evidence>
<dbReference type="PANTHER" id="PTHR43300:SF7">
    <property type="entry name" value="UDP-N-ACETYLBACILLOSAMINE N-ACETYLTRANSFERASE"/>
    <property type="match status" value="1"/>
</dbReference>
<dbReference type="Pfam" id="PF17836">
    <property type="entry name" value="PglD_N"/>
    <property type="match status" value="1"/>
</dbReference>
<gene>
    <name evidence="5" type="ORF">NH26_03980</name>
</gene>
<dbReference type="InterPro" id="IPR011004">
    <property type="entry name" value="Trimer_LpxA-like_sf"/>
</dbReference>
<dbReference type="RefSeq" id="WP_044221887.1">
    <property type="nucleotide sequence ID" value="NZ_JRYR02000001.1"/>
</dbReference>
<sequence length="211" mass="22829">MKEDIILIGGGGHCHAVIDIIELNGNYNILGIVDLPELLSTPIMDYKVIGNDDDLPQLSKTCKNFILTTGQIKSPSLRVKLSNLLNEELNVNWPTIVSPLAYVSEHAELGKGNVIMHNAVINSKTKIGNFNIINTNAIIEHDCVVGNFCHISTGVILNGNVNLANNIFCGSHSTVNNNLSIDSNIVIGSHSLVNRSLNQKGIYLGVPVIKK</sequence>
<dbReference type="NCBIfam" id="TIGR03570">
    <property type="entry name" value="NeuD_NnaD"/>
    <property type="match status" value="1"/>
</dbReference>
<dbReference type="PANTHER" id="PTHR43300">
    <property type="entry name" value="ACETYLTRANSFERASE"/>
    <property type="match status" value="1"/>
</dbReference>
<dbReference type="AlphaFoldDB" id="A0A1S1YXI0"/>
<evidence type="ECO:0000256" key="3">
    <source>
        <dbReference type="PIRSR" id="PIRSR620019-2"/>
    </source>
</evidence>
<evidence type="ECO:0000256" key="2">
    <source>
        <dbReference type="PIRSR" id="PIRSR620019-1"/>
    </source>
</evidence>
<feature type="binding site" evidence="3">
    <location>
        <position position="150"/>
    </location>
    <ligand>
        <name>acetyl-CoA</name>
        <dbReference type="ChEBI" id="CHEBI:57288"/>
    </ligand>
</feature>
<dbReference type="InterPro" id="IPR041561">
    <property type="entry name" value="PglD_N"/>
</dbReference>
<feature type="site" description="Increases basicity of active site His" evidence="2">
    <location>
        <position position="142"/>
    </location>
</feature>
<dbReference type="Gene3D" id="3.40.50.20">
    <property type="match status" value="1"/>
</dbReference>
<dbReference type="STRING" id="915059.NH26_03980"/>
<dbReference type="CDD" id="cd03360">
    <property type="entry name" value="LbH_AT_putative"/>
    <property type="match status" value="1"/>
</dbReference>
<reference evidence="5 6" key="1">
    <citation type="journal article" date="2012" name="Int. J. Syst. Evol. Microbiol.">
        <title>Flammeovirga pacifica sp. nov., isolated from deep-sea sediment.</title>
        <authorList>
            <person name="Xu H."/>
            <person name="Fu Y."/>
            <person name="Yang N."/>
            <person name="Ding Z."/>
            <person name="Lai Q."/>
            <person name="Zeng R."/>
        </authorList>
    </citation>
    <scope>NUCLEOTIDE SEQUENCE [LARGE SCALE GENOMIC DNA]</scope>
    <source>
        <strain evidence="6">DSM 24597 / LMG 26175 / WPAGA1</strain>
    </source>
</reference>
<evidence type="ECO:0000313" key="6">
    <source>
        <dbReference type="Proteomes" id="UP000179797"/>
    </source>
</evidence>
<dbReference type="Gene3D" id="2.160.10.10">
    <property type="entry name" value="Hexapeptide repeat proteins"/>
    <property type="match status" value="1"/>
</dbReference>
<comment type="caution">
    <text evidence="5">The sequence shown here is derived from an EMBL/GenBank/DDBJ whole genome shotgun (WGS) entry which is preliminary data.</text>
</comment>
<comment type="similarity">
    <text evidence="1">Belongs to the transferase hexapeptide repeat family.</text>
</comment>
<dbReference type="EMBL" id="JRYR02000001">
    <property type="protein sequence ID" value="OHX65565.1"/>
    <property type="molecule type" value="Genomic_DNA"/>
</dbReference>
<feature type="active site" description="Proton acceptor" evidence="2">
    <location>
        <position position="141"/>
    </location>
</feature>
<accession>A0A1S1YXI0</accession>
<name>A0A1S1YXI0_FLAPC</name>
<feature type="domain" description="PglD N-terminal" evidence="4">
    <location>
        <begin position="4"/>
        <end position="70"/>
    </location>
</feature>
<evidence type="ECO:0000259" key="4">
    <source>
        <dbReference type="Pfam" id="PF17836"/>
    </source>
</evidence>
<dbReference type="Proteomes" id="UP000179797">
    <property type="component" value="Unassembled WGS sequence"/>
</dbReference>
<dbReference type="OrthoDB" id="708224at2"/>
<proteinExistence type="inferred from homology"/>
<dbReference type="SUPFAM" id="SSF51161">
    <property type="entry name" value="Trimeric LpxA-like enzymes"/>
    <property type="match status" value="1"/>
</dbReference>